<name>A0AAV2HFA4_LYMST</name>
<dbReference type="Proteomes" id="UP001497497">
    <property type="component" value="Unassembled WGS sequence"/>
</dbReference>
<reference evidence="2 3" key="1">
    <citation type="submission" date="2024-04" db="EMBL/GenBank/DDBJ databases">
        <authorList>
            <consortium name="Genoscope - CEA"/>
            <person name="William W."/>
        </authorList>
    </citation>
    <scope>NUCLEOTIDE SEQUENCE [LARGE SCALE GENOMIC DNA]</scope>
</reference>
<comment type="caution">
    <text evidence="2">The sequence shown here is derived from an EMBL/GenBank/DDBJ whole genome shotgun (WGS) entry which is preliminary data.</text>
</comment>
<evidence type="ECO:0000256" key="1">
    <source>
        <dbReference type="SAM" id="Phobius"/>
    </source>
</evidence>
<dbReference type="AlphaFoldDB" id="A0AAV2HFA4"/>
<organism evidence="2 3">
    <name type="scientific">Lymnaea stagnalis</name>
    <name type="common">Great pond snail</name>
    <name type="synonym">Helix stagnalis</name>
    <dbReference type="NCBI Taxonomy" id="6523"/>
    <lineage>
        <taxon>Eukaryota</taxon>
        <taxon>Metazoa</taxon>
        <taxon>Spiralia</taxon>
        <taxon>Lophotrochozoa</taxon>
        <taxon>Mollusca</taxon>
        <taxon>Gastropoda</taxon>
        <taxon>Heterobranchia</taxon>
        <taxon>Euthyneura</taxon>
        <taxon>Panpulmonata</taxon>
        <taxon>Hygrophila</taxon>
        <taxon>Lymnaeoidea</taxon>
        <taxon>Lymnaeidae</taxon>
        <taxon>Lymnaea</taxon>
    </lineage>
</organism>
<keyword evidence="1" id="KW-0472">Membrane</keyword>
<accession>A0AAV2HFA4</accession>
<proteinExistence type="predicted"/>
<protein>
    <submittedName>
        <fullName evidence="2">Uncharacterized protein</fullName>
    </submittedName>
</protein>
<gene>
    <name evidence="2" type="ORF">GSLYS_00006568001</name>
</gene>
<keyword evidence="3" id="KW-1185">Reference proteome</keyword>
<keyword evidence="1" id="KW-1133">Transmembrane helix</keyword>
<feature type="transmembrane region" description="Helical" evidence="1">
    <location>
        <begin position="143"/>
        <end position="165"/>
    </location>
</feature>
<sequence length="175" mass="19296">MSMSFTDKFSDTSTRQGSELATTYFSYSGPTALDTSIVSPVPGPGSHHGHNSRKASIRSFYSDRGGNDVAAIPVRKHSLSGSDGLVIVAPPFPGYGYPGFTQVTPQYIPYDPTLGLPSDKSLRRRHDSRNPYENLQHLRMRHFIIFTAILFLVALIVVIFIAVYFGHGFEPKSNT</sequence>
<evidence type="ECO:0000313" key="2">
    <source>
        <dbReference type="EMBL" id="CAL1532520.1"/>
    </source>
</evidence>
<dbReference type="EMBL" id="CAXITT010000118">
    <property type="protein sequence ID" value="CAL1532520.1"/>
    <property type="molecule type" value="Genomic_DNA"/>
</dbReference>
<keyword evidence="1" id="KW-0812">Transmembrane</keyword>
<evidence type="ECO:0000313" key="3">
    <source>
        <dbReference type="Proteomes" id="UP001497497"/>
    </source>
</evidence>